<comment type="caution">
    <text evidence="1">The sequence shown here is derived from an EMBL/GenBank/DDBJ whole genome shotgun (WGS) entry which is preliminary data.</text>
</comment>
<evidence type="ECO:0000313" key="1">
    <source>
        <dbReference type="EMBL" id="KAJ8867270.1"/>
    </source>
</evidence>
<name>A0ABQ9G491_9NEOP</name>
<proteinExistence type="predicted"/>
<gene>
    <name evidence="1" type="ORF">PR048_031069</name>
</gene>
<dbReference type="EMBL" id="JARBHB010000015">
    <property type="protein sequence ID" value="KAJ8867270.1"/>
    <property type="molecule type" value="Genomic_DNA"/>
</dbReference>
<accession>A0ABQ9G491</accession>
<dbReference type="Proteomes" id="UP001159363">
    <property type="component" value="Chromosome 14"/>
</dbReference>
<evidence type="ECO:0000313" key="2">
    <source>
        <dbReference type="Proteomes" id="UP001159363"/>
    </source>
</evidence>
<sequence>MATEKPFMFEWNESVAKRSSSKVTSCILKYIELHFEPLKVGGIRRLVVWSDHCIAKNNNWQFIDQYHYLIFSSIDRDFALIERRTKKYTEYQPKQWLEVIVNASPAFSAYYMDKEDFIVLPGIEGMFKKQPDIKIASFHWIKFS</sequence>
<protein>
    <submittedName>
        <fullName evidence="1">Uncharacterized protein</fullName>
    </submittedName>
</protein>
<organism evidence="1 2">
    <name type="scientific">Dryococelus australis</name>
    <dbReference type="NCBI Taxonomy" id="614101"/>
    <lineage>
        <taxon>Eukaryota</taxon>
        <taxon>Metazoa</taxon>
        <taxon>Ecdysozoa</taxon>
        <taxon>Arthropoda</taxon>
        <taxon>Hexapoda</taxon>
        <taxon>Insecta</taxon>
        <taxon>Pterygota</taxon>
        <taxon>Neoptera</taxon>
        <taxon>Polyneoptera</taxon>
        <taxon>Phasmatodea</taxon>
        <taxon>Verophasmatodea</taxon>
        <taxon>Anareolatae</taxon>
        <taxon>Phasmatidae</taxon>
        <taxon>Eurycanthinae</taxon>
        <taxon>Dryococelus</taxon>
    </lineage>
</organism>
<reference evidence="1 2" key="1">
    <citation type="submission" date="2023-02" db="EMBL/GenBank/DDBJ databases">
        <title>LHISI_Scaffold_Assembly.</title>
        <authorList>
            <person name="Stuart O.P."/>
            <person name="Cleave R."/>
            <person name="Magrath M.J.L."/>
            <person name="Mikheyev A.S."/>
        </authorList>
    </citation>
    <scope>NUCLEOTIDE SEQUENCE [LARGE SCALE GENOMIC DNA]</scope>
    <source>
        <strain evidence="1">Daus_M_001</strain>
        <tissue evidence="1">Leg muscle</tissue>
    </source>
</reference>
<keyword evidence="2" id="KW-1185">Reference proteome</keyword>